<dbReference type="Gene3D" id="2.60.40.10">
    <property type="entry name" value="Immunoglobulins"/>
    <property type="match status" value="2"/>
</dbReference>
<evidence type="ECO:0000256" key="4">
    <source>
        <dbReference type="ARBA" id="ARBA00023295"/>
    </source>
</evidence>
<keyword evidence="4" id="KW-0326">Glycosidase</keyword>
<sequence length="833" mass="96476">MSVLTNWTFRQGPIQQDLVPPVLTETWYNATPDQQSHQIHIDLMYYNLIPDPFINDNELNVSWVSDLTWEYRCLFDVPDAIYNNQPAFLFFDQLDTEAIVELNNDVILQSENAFQMYKVAVNVSRQNELKIRLKSGFELGKSLENQFGVEECWNGDCSRVYVRKPQFQYGWDWGPNLITTGFNKVSLVTGTFIDDFYVRYDLNNELDLAFLWFEIDSVLIDTVDEGRIEIELGDETIDVVKIDHVESKMNISHILEDVQLWWPIKHGSPTLYNIKLFFDDKLMVTKSIGFRKVELITMPDDIGSSFYFKINNKPIQMLGSNWIPSHSFQSQVTQQDYQRYIDLIVDSNQNMVRVWGGGQYEGDEFYKLCDEKGILVWQDFMFACGIYPNKSILTSVESEVVCQVKRLRNYASVVIYAGNNEDYQIADALKLDTSNASQFPAKYIYEVLIPSVVSHLVNNQVSYRYGSPYSDPTHSSYDLRFGDSHQWDVWHGRQLPYQAWPQLSARFVSEFGMLALPLYSTLHKYITNVSELYPNSEMIKFHTKAANKENLNHYVWSNFNKPVKSKLGLREWIYLTQLMQSEAVSLAFRYWRRQWDQFQCDGVLVWQLNDCWPSVSWSVVDFEKVPKLSYYGMKRELSEISVAGYKSERIGHGVEHGGQLVFQAPSLAFDVWGFGSGFNLTLTVQFYNSDGILVDESIQNGIDFKENRVNTLMKGANFDHLKNDTIVYLKLSKDGGVTIARSSDWPQPLKSIGWQRLCSNLQIDTKYQGMGELLISTNKPVKGLQLYFDSADDNGQWFSDNGIDLFPNNPQVIKVTGLQEEDLDKLKYRYLDY</sequence>
<dbReference type="OrthoDB" id="2866996at2759"/>
<keyword evidence="8" id="KW-1185">Reference proteome</keyword>
<proteinExistence type="predicted"/>
<evidence type="ECO:0000256" key="1">
    <source>
        <dbReference type="ARBA" id="ARBA00000829"/>
    </source>
</evidence>
<evidence type="ECO:0000313" key="7">
    <source>
        <dbReference type="EMBL" id="KAG5416801.1"/>
    </source>
</evidence>
<dbReference type="SUPFAM" id="SSF49303">
    <property type="entry name" value="beta-Galactosidase/glucuronidase domain"/>
    <property type="match status" value="2"/>
</dbReference>
<dbReference type="SUPFAM" id="SSF51445">
    <property type="entry name" value="(Trans)glycosidases"/>
    <property type="match status" value="1"/>
</dbReference>
<dbReference type="InterPro" id="IPR036156">
    <property type="entry name" value="Beta-gal/glucu_dom_sf"/>
</dbReference>
<dbReference type="GO" id="GO:0006516">
    <property type="term" value="P:glycoprotein catabolic process"/>
    <property type="evidence" value="ECO:0007669"/>
    <property type="project" value="TreeGrafter"/>
</dbReference>
<dbReference type="InterPro" id="IPR008979">
    <property type="entry name" value="Galactose-bd-like_sf"/>
</dbReference>
<dbReference type="PANTHER" id="PTHR43730:SF1">
    <property type="entry name" value="BETA-MANNOSIDASE"/>
    <property type="match status" value="1"/>
</dbReference>
<dbReference type="GeneID" id="93654160"/>
<dbReference type="EMBL" id="JAEOAQ010000008">
    <property type="protein sequence ID" value="KAG5416801.1"/>
    <property type="molecule type" value="Genomic_DNA"/>
</dbReference>
<dbReference type="EC" id="3.2.1.25" evidence="2"/>
<dbReference type="Proteomes" id="UP000669133">
    <property type="component" value="Unassembled WGS sequence"/>
</dbReference>
<dbReference type="InterPro" id="IPR054593">
    <property type="entry name" value="Beta-mannosidase-like_N2"/>
</dbReference>
<dbReference type="Gene3D" id="2.60.120.260">
    <property type="entry name" value="Galactose-binding domain-like"/>
    <property type="match status" value="1"/>
</dbReference>
<evidence type="ECO:0000259" key="5">
    <source>
        <dbReference type="Pfam" id="PF00703"/>
    </source>
</evidence>
<dbReference type="Pfam" id="PF00703">
    <property type="entry name" value="Glyco_hydro_2"/>
    <property type="match status" value="1"/>
</dbReference>
<feature type="domain" description="Glycoside hydrolase family 2 immunoglobulin-like beta-sandwich" evidence="5">
    <location>
        <begin position="191"/>
        <end position="291"/>
    </location>
</feature>
<dbReference type="FunFam" id="3.20.20.80:FF:000050">
    <property type="entry name" value="Beta-mannosidase B"/>
    <property type="match status" value="1"/>
</dbReference>
<dbReference type="InterPro" id="IPR050887">
    <property type="entry name" value="Beta-mannosidase_GH2"/>
</dbReference>
<dbReference type="SUPFAM" id="SSF49785">
    <property type="entry name" value="Galactose-binding domain-like"/>
    <property type="match status" value="1"/>
</dbReference>
<name>A0A8H7ZBC7_9ASCO</name>
<evidence type="ECO:0000313" key="8">
    <source>
        <dbReference type="Proteomes" id="UP000669133"/>
    </source>
</evidence>
<dbReference type="InterPro" id="IPR013783">
    <property type="entry name" value="Ig-like_fold"/>
</dbReference>
<gene>
    <name evidence="7" type="ORF">I9W82_005531</name>
</gene>
<evidence type="ECO:0000259" key="6">
    <source>
        <dbReference type="Pfam" id="PF22666"/>
    </source>
</evidence>
<accession>A0A8H7ZBC7</accession>
<dbReference type="AlphaFoldDB" id="A0A8H7ZBC7"/>
<evidence type="ECO:0000256" key="2">
    <source>
        <dbReference type="ARBA" id="ARBA00012754"/>
    </source>
</evidence>
<dbReference type="GO" id="GO:0004567">
    <property type="term" value="F:beta-mannosidase activity"/>
    <property type="evidence" value="ECO:0007669"/>
    <property type="project" value="UniProtKB-EC"/>
</dbReference>
<protein>
    <recommendedName>
        <fullName evidence="2">beta-mannosidase</fullName>
        <ecNumber evidence="2">3.2.1.25</ecNumber>
    </recommendedName>
</protein>
<evidence type="ECO:0000256" key="3">
    <source>
        <dbReference type="ARBA" id="ARBA00022801"/>
    </source>
</evidence>
<organism evidence="7 8">
    <name type="scientific">Candida metapsilosis</name>
    <dbReference type="NCBI Taxonomy" id="273372"/>
    <lineage>
        <taxon>Eukaryota</taxon>
        <taxon>Fungi</taxon>
        <taxon>Dikarya</taxon>
        <taxon>Ascomycota</taxon>
        <taxon>Saccharomycotina</taxon>
        <taxon>Pichiomycetes</taxon>
        <taxon>Debaryomycetaceae</taxon>
        <taxon>Candida/Lodderomyces clade</taxon>
        <taxon>Candida</taxon>
    </lineage>
</organism>
<feature type="domain" description="Beta-mannosidase-like galactose-binding" evidence="6">
    <location>
        <begin position="7"/>
        <end position="182"/>
    </location>
</feature>
<dbReference type="RefSeq" id="XP_067545917.1">
    <property type="nucleotide sequence ID" value="XM_067694718.1"/>
</dbReference>
<dbReference type="PANTHER" id="PTHR43730">
    <property type="entry name" value="BETA-MANNOSIDASE"/>
    <property type="match status" value="1"/>
</dbReference>
<dbReference type="InterPro" id="IPR017853">
    <property type="entry name" value="GH"/>
</dbReference>
<keyword evidence="3" id="KW-0378">Hydrolase</keyword>
<dbReference type="InterPro" id="IPR006102">
    <property type="entry name" value="Ig-like_GH2"/>
</dbReference>
<dbReference type="Pfam" id="PF22666">
    <property type="entry name" value="Glyco_hydro_2_N2"/>
    <property type="match status" value="1"/>
</dbReference>
<comment type="caution">
    <text evidence="7">The sequence shown here is derived from an EMBL/GenBank/DDBJ whole genome shotgun (WGS) entry which is preliminary data.</text>
</comment>
<dbReference type="Gene3D" id="3.20.20.80">
    <property type="entry name" value="Glycosidases"/>
    <property type="match status" value="1"/>
</dbReference>
<reference evidence="7 8" key="1">
    <citation type="submission" date="2020-12" db="EMBL/GenBank/DDBJ databases">
        <title>Effect of drift, selection, and recombination on the evolution of hybrid genomes in Candida yeast pathogens.</title>
        <authorList>
            <person name="Mixao V."/>
            <person name="Ksiezopolska E."/>
            <person name="Saus E."/>
            <person name="Boekhout T."/>
            <person name="Gacser A."/>
            <person name="Gabaldon T."/>
        </authorList>
    </citation>
    <scope>NUCLEOTIDE SEQUENCE [LARGE SCALE GENOMIC DNA]</scope>
    <source>
        <strain evidence="7 8">BP57</strain>
    </source>
</reference>
<comment type="catalytic activity">
    <reaction evidence="1">
        <text>Hydrolysis of terminal, non-reducing beta-D-mannose residues in beta-D-mannosides.</text>
        <dbReference type="EC" id="3.2.1.25"/>
    </reaction>
</comment>